<sequence>MRDVRAWTCPLGLVVSLSALGCGDNGSTTATISGTQGGESMTNPSTSTTMSTPTTTDGATATDSASGTMGDTQGQTTTSTGTPTSTSSPTGTTTDDTSTSTGVSATGTSTSTTTGTTDPIDTSTSSGGNTTDPLPCQPGETEGMGDIEKSFLWVANSDQGTISKVDTQGVVELARYRSGPNGANYLDNPSRTAVSIDGRFVVVNNRQSGWVTMIAANLEDCVDKNANGMIDTSQNPGDILPWGGDECIRWSTQLPIQAGNIGAGPRGVTWTPGDWDMNTCKFVDPKVWVGYLPQQFSTAHMARLDGETGVVEETVTIPNWIHGWPDYGPYGAALDKDLNVWFTGLRGELFRINTQMGNTLDRWLPPGGDQLYGMTVDPDGDPWFGNCSGPVSTFNPMNNQFTSIAGTNACHRGLAADREGAVWVASNGPCGVAQIDHVTNTLIQFHTLNPCSTPVGVSVDDEGFVWVVDEYTGAWKIDPLNPNMKQHLPIANDHYTYSDMTGGQLKSVVLPQ</sequence>
<organism evidence="3 4">
    <name type="scientific">Nannocystis punicea</name>
    <dbReference type="NCBI Taxonomy" id="2995304"/>
    <lineage>
        <taxon>Bacteria</taxon>
        <taxon>Pseudomonadati</taxon>
        <taxon>Myxococcota</taxon>
        <taxon>Polyangia</taxon>
        <taxon>Nannocystales</taxon>
        <taxon>Nannocystaceae</taxon>
        <taxon>Nannocystis</taxon>
    </lineage>
</organism>
<reference evidence="3" key="1">
    <citation type="submission" date="2022-11" db="EMBL/GenBank/DDBJ databases">
        <title>Minimal conservation of predation-associated metabolite biosynthetic gene clusters underscores biosynthetic potential of Myxococcota including descriptions for ten novel species: Archangium lansinium sp. nov., Myxococcus landrumus sp. nov., Nannocystis bai.</title>
        <authorList>
            <person name="Ahearne A."/>
            <person name="Stevens C."/>
            <person name="Dowd S."/>
        </authorList>
    </citation>
    <scope>NUCLEOTIDE SEQUENCE</scope>
    <source>
        <strain evidence="3">Fl3</strain>
    </source>
</reference>
<accession>A0ABY7HIG8</accession>
<dbReference type="Gene3D" id="2.130.10.10">
    <property type="entry name" value="YVTN repeat-like/Quinoprotein amine dehydrogenase"/>
    <property type="match status" value="1"/>
</dbReference>
<keyword evidence="3" id="KW-0456">Lyase</keyword>
<feature type="region of interest" description="Disordered" evidence="1">
    <location>
        <begin position="29"/>
        <end position="144"/>
    </location>
</feature>
<evidence type="ECO:0000313" key="4">
    <source>
        <dbReference type="Proteomes" id="UP001164459"/>
    </source>
</evidence>
<dbReference type="Proteomes" id="UP001164459">
    <property type="component" value="Chromosome"/>
</dbReference>
<evidence type="ECO:0000256" key="1">
    <source>
        <dbReference type="SAM" id="MobiDB-lite"/>
    </source>
</evidence>
<dbReference type="InterPro" id="IPR015943">
    <property type="entry name" value="WD40/YVTN_repeat-like_dom_sf"/>
</dbReference>
<evidence type="ECO:0000313" key="3">
    <source>
        <dbReference type="EMBL" id="WAS99131.1"/>
    </source>
</evidence>
<name>A0ABY7HIG8_9BACT</name>
<feature type="chain" id="PRO_5047194745" evidence="2">
    <location>
        <begin position="22"/>
        <end position="512"/>
    </location>
</feature>
<proteinExistence type="predicted"/>
<dbReference type="EMBL" id="CP114040">
    <property type="protein sequence ID" value="WAS99131.1"/>
    <property type="molecule type" value="Genomic_DNA"/>
</dbReference>
<feature type="compositionally biased region" description="Low complexity" evidence="1">
    <location>
        <begin position="40"/>
        <end position="131"/>
    </location>
</feature>
<evidence type="ECO:0000256" key="2">
    <source>
        <dbReference type="SAM" id="SignalP"/>
    </source>
</evidence>
<protein>
    <submittedName>
        <fullName evidence="3">Lyase</fullName>
    </submittedName>
</protein>
<feature type="signal peptide" evidence="2">
    <location>
        <begin position="1"/>
        <end position="21"/>
    </location>
</feature>
<keyword evidence="2" id="KW-0732">Signal</keyword>
<dbReference type="PROSITE" id="PS51257">
    <property type="entry name" value="PROKAR_LIPOPROTEIN"/>
    <property type="match status" value="1"/>
</dbReference>
<keyword evidence="4" id="KW-1185">Reference proteome</keyword>
<dbReference type="GO" id="GO:0016829">
    <property type="term" value="F:lyase activity"/>
    <property type="evidence" value="ECO:0007669"/>
    <property type="project" value="UniProtKB-KW"/>
</dbReference>
<gene>
    <name evidence="3" type="ORF">O0S08_23640</name>
</gene>
<dbReference type="RefSeq" id="WP_269041492.1">
    <property type="nucleotide sequence ID" value="NZ_CP114040.1"/>
</dbReference>
<dbReference type="SUPFAM" id="SSF63829">
    <property type="entry name" value="Calcium-dependent phosphotriesterase"/>
    <property type="match status" value="1"/>
</dbReference>